<comment type="caution">
    <text evidence="1">The sequence shown here is derived from an EMBL/GenBank/DDBJ whole genome shotgun (WGS) entry which is preliminary data.</text>
</comment>
<feature type="non-terminal residue" evidence="1">
    <location>
        <position position="1"/>
    </location>
</feature>
<sequence length="221" mass="22177">AVCTKAVTPALGLRACTEFVRGALLPRAAALSAPAPRTLVSGVTAAAKQRPQAVVEGLLVPLLHGDAAAGDGSAAAAGDSGAGVGDSSSGGRMAPGSAQCELLLRTARSALPPHAAAPLVAAACDPRCAWNDGTVALVTSLLGMKLVLDDSAVAALAGRIEAEAERAEQCKSLKFATLLHTLVLKYGPQAGPHAAVLRTAAEKNTTFMKKSALSALQRLKS</sequence>
<proteinExistence type="predicted"/>
<reference evidence="1" key="1">
    <citation type="submission" date="2021-02" db="EMBL/GenBank/DDBJ databases">
        <title>First Annotated Genome of the Yellow-green Alga Tribonema minus.</title>
        <authorList>
            <person name="Mahan K.M."/>
        </authorList>
    </citation>
    <scope>NUCLEOTIDE SEQUENCE</scope>
    <source>
        <strain evidence="1">UTEX B ZZ1240</strain>
    </source>
</reference>
<organism evidence="1 2">
    <name type="scientific">Tribonema minus</name>
    <dbReference type="NCBI Taxonomy" id="303371"/>
    <lineage>
        <taxon>Eukaryota</taxon>
        <taxon>Sar</taxon>
        <taxon>Stramenopiles</taxon>
        <taxon>Ochrophyta</taxon>
        <taxon>PX clade</taxon>
        <taxon>Xanthophyceae</taxon>
        <taxon>Tribonematales</taxon>
        <taxon>Tribonemataceae</taxon>
        <taxon>Tribonema</taxon>
    </lineage>
</organism>
<protein>
    <submittedName>
        <fullName evidence="1">Uncharacterized protein</fullName>
    </submittedName>
</protein>
<dbReference type="GO" id="GO:0036297">
    <property type="term" value="P:interstrand cross-link repair"/>
    <property type="evidence" value="ECO:0007669"/>
    <property type="project" value="InterPro"/>
</dbReference>
<dbReference type="EMBL" id="JAFCMP010000514">
    <property type="protein sequence ID" value="KAG5178538.1"/>
    <property type="molecule type" value="Genomic_DNA"/>
</dbReference>
<keyword evidence="2" id="KW-1185">Reference proteome</keyword>
<dbReference type="PANTHER" id="PTHR32094">
    <property type="entry name" value="FANCONI ANEMIA GROUP E PROTEIN"/>
    <property type="match status" value="1"/>
</dbReference>
<feature type="non-terminal residue" evidence="1">
    <location>
        <position position="221"/>
    </location>
</feature>
<name>A0A836CB37_9STRA</name>
<evidence type="ECO:0000313" key="1">
    <source>
        <dbReference type="EMBL" id="KAG5178538.1"/>
    </source>
</evidence>
<evidence type="ECO:0000313" key="2">
    <source>
        <dbReference type="Proteomes" id="UP000664859"/>
    </source>
</evidence>
<dbReference type="PANTHER" id="PTHR32094:SF5">
    <property type="entry name" value="FANCONI ANEMIA GROUP E PROTEIN"/>
    <property type="match status" value="1"/>
</dbReference>
<dbReference type="Gene3D" id="1.25.40.480">
    <property type="match status" value="1"/>
</dbReference>
<dbReference type="InterPro" id="IPR039685">
    <property type="entry name" value="FANCE"/>
</dbReference>
<gene>
    <name evidence="1" type="ORF">JKP88DRAFT_151488</name>
</gene>
<dbReference type="OrthoDB" id="3247158at2759"/>
<accession>A0A836CB37</accession>
<dbReference type="GO" id="GO:0043240">
    <property type="term" value="C:Fanconi anaemia nuclear complex"/>
    <property type="evidence" value="ECO:0007669"/>
    <property type="project" value="InterPro"/>
</dbReference>
<dbReference type="Proteomes" id="UP000664859">
    <property type="component" value="Unassembled WGS sequence"/>
</dbReference>
<dbReference type="AlphaFoldDB" id="A0A836CB37"/>